<dbReference type="Proteomes" id="UP000885664">
    <property type="component" value="Unassembled WGS sequence"/>
</dbReference>
<dbReference type="AlphaFoldDB" id="A0A7C2YT68"/>
<proteinExistence type="predicted"/>
<sequence>MKAKILITLNKRFPENIYSELRLRGFVYIREYGWLIPTERIEEFEKITGSAIEIDEEDAKKLKILSREIKEPEVFVEEKGESPGEMSIIRDEAVYRVTLPSGMTYTIPSSIVKAYREMVEELRMKGIFKIKKKELVEMVLRKIGFSKFFSKDGSYFYWETFYGDRVTYHTHYYVPAKILESMGLIIVTKQDEIIIRRDSH</sequence>
<name>A0A7C2YT68_9CREN</name>
<comment type="caution">
    <text evidence="1">The sequence shown here is derived from an EMBL/GenBank/DDBJ whole genome shotgun (WGS) entry which is preliminary data.</text>
</comment>
<evidence type="ECO:0000313" key="1">
    <source>
        <dbReference type="EMBL" id="HEU97638.1"/>
    </source>
</evidence>
<reference evidence="1" key="1">
    <citation type="journal article" date="2020" name="mSystems">
        <title>Genome- and Community-Level Interaction Insights into Carbon Utilization and Element Cycling Functions of Hydrothermarchaeota in Hydrothermal Sediment.</title>
        <authorList>
            <person name="Zhou Z."/>
            <person name="Liu Y."/>
            <person name="Xu W."/>
            <person name="Pan J."/>
            <person name="Luo Z.H."/>
            <person name="Li M."/>
        </authorList>
    </citation>
    <scope>NUCLEOTIDE SEQUENCE [LARGE SCALE GENOMIC DNA]</scope>
    <source>
        <strain evidence="1">SpSt-1259</strain>
    </source>
</reference>
<organism evidence="1">
    <name type="scientific">Fervidicoccus fontis</name>
    <dbReference type="NCBI Taxonomy" id="683846"/>
    <lineage>
        <taxon>Archaea</taxon>
        <taxon>Thermoproteota</taxon>
        <taxon>Thermoprotei</taxon>
        <taxon>Fervidicoccales</taxon>
        <taxon>Fervidicoccaceae</taxon>
        <taxon>Fervidicoccus</taxon>
    </lineage>
</organism>
<accession>A0A7C2YT68</accession>
<protein>
    <submittedName>
        <fullName evidence="1">Uncharacterized protein</fullName>
    </submittedName>
</protein>
<dbReference type="EMBL" id="DSFE01000047">
    <property type="protein sequence ID" value="HEU97638.1"/>
    <property type="molecule type" value="Genomic_DNA"/>
</dbReference>
<gene>
    <name evidence="1" type="ORF">ENO36_02125</name>
</gene>